<dbReference type="PANTHER" id="PTHR46047">
    <property type="entry name" value="TYROSINE-PROTEIN PHOSPHATASE NON-RECEPTOR TYPE 61F"/>
    <property type="match status" value="1"/>
</dbReference>
<gene>
    <name evidence="8" type="ORF">LSAA_10496</name>
</gene>
<dbReference type="GO" id="GO:0005737">
    <property type="term" value="C:cytoplasm"/>
    <property type="evidence" value="ECO:0007669"/>
    <property type="project" value="TreeGrafter"/>
</dbReference>
<dbReference type="InterPro" id="IPR000242">
    <property type="entry name" value="PTP_cat"/>
</dbReference>
<keyword evidence="6" id="KW-0472">Membrane</keyword>
<dbReference type="GO" id="GO:0019901">
    <property type="term" value="F:protein kinase binding"/>
    <property type="evidence" value="ECO:0007669"/>
    <property type="project" value="TreeGrafter"/>
</dbReference>
<dbReference type="PANTHER" id="PTHR46047:SF3">
    <property type="entry name" value="TYROSINE-PROTEIN PHOSPHATASE NON-RECEPTOR TYPE 61F"/>
    <property type="match status" value="1"/>
</dbReference>
<dbReference type="AlphaFoldDB" id="A0A7R8CWE4"/>
<dbReference type="Gene3D" id="3.90.190.10">
    <property type="entry name" value="Protein tyrosine phosphatase superfamily"/>
    <property type="match status" value="1"/>
</dbReference>
<dbReference type="SUPFAM" id="SSF52799">
    <property type="entry name" value="(Phosphotyrosine protein) phosphatases II"/>
    <property type="match status" value="1"/>
</dbReference>
<accession>A0A7R8CWE4</accession>
<dbReference type="GO" id="GO:0005634">
    <property type="term" value="C:nucleus"/>
    <property type="evidence" value="ECO:0007669"/>
    <property type="project" value="TreeGrafter"/>
</dbReference>
<evidence type="ECO:0000256" key="1">
    <source>
        <dbReference type="ARBA" id="ARBA00004308"/>
    </source>
</evidence>
<reference evidence="8" key="1">
    <citation type="submission" date="2021-02" db="EMBL/GenBank/DDBJ databases">
        <authorList>
            <person name="Bekaert M."/>
        </authorList>
    </citation>
    <scope>NUCLEOTIDE SEQUENCE</scope>
    <source>
        <strain evidence="8">IoA-00</strain>
    </source>
</reference>
<keyword evidence="4 8" id="KW-0378">Hydrolase</keyword>
<dbReference type="EC" id="3.1.3.48" evidence="2"/>
<evidence type="ECO:0000256" key="3">
    <source>
        <dbReference type="ARBA" id="ARBA00022553"/>
    </source>
</evidence>
<dbReference type="EMBL" id="HG994584">
    <property type="protein sequence ID" value="CAF2952650.1"/>
    <property type="molecule type" value="Genomic_DNA"/>
</dbReference>
<evidence type="ECO:0000256" key="5">
    <source>
        <dbReference type="ARBA" id="ARBA00022912"/>
    </source>
</evidence>
<evidence type="ECO:0000256" key="2">
    <source>
        <dbReference type="ARBA" id="ARBA00013064"/>
    </source>
</evidence>
<evidence type="ECO:0000259" key="7">
    <source>
        <dbReference type="PROSITE" id="PS50055"/>
    </source>
</evidence>
<organism evidence="8 9">
    <name type="scientific">Lepeophtheirus salmonis</name>
    <name type="common">Salmon louse</name>
    <name type="synonym">Caligus salmonis</name>
    <dbReference type="NCBI Taxonomy" id="72036"/>
    <lineage>
        <taxon>Eukaryota</taxon>
        <taxon>Metazoa</taxon>
        <taxon>Ecdysozoa</taxon>
        <taxon>Arthropoda</taxon>
        <taxon>Crustacea</taxon>
        <taxon>Multicrustacea</taxon>
        <taxon>Hexanauplia</taxon>
        <taxon>Copepoda</taxon>
        <taxon>Siphonostomatoida</taxon>
        <taxon>Caligidae</taxon>
        <taxon>Lepeophtheirus</taxon>
    </lineage>
</organism>
<name>A0A7R8CWE4_LEPSM</name>
<dbReference type="OrthoDB" id="9450131at2759"/>
<evidence type="ECO:0000256" key="4">
    <source>
        <dbReference type="ARBA" id="ARBA00022801"/>
    </source>
</evidence>
<dbReference type="PRINTS" id="PR00700">
    <property type="entry name" value="PRTYPHPHTASE"/>
</dbReference>
<dbReference type="GO" id="GO:0046426">
    <property type="term" value="P:negative regulation of receptor signaling pathway via JAK-STAT"/>
    <property type="evidence" value="ECO:0007669"/>
    <property type="project" value="TreeGrafter"/>
</dbReference>
<dbReference type="GO" id="GO:0012505">
    <property type="term" value="C:endomembrane system"/>
    <property type="evidence" value="ECO:0007669"/>
    <property type="project" value="UniProtKB-SubCell"/>
</dbReference>
<proteinExistence type="predicted"/>
<dbReference type="Proteomes" id="UP000675881">
    <property type="component" value="Chromosome 5"/>
</dbReference>
<dbReference type="Pfam" id="PF00102">
    <property type="entry name" value="Y_phosphatase"/>
    <property type="match status" value="1"/>
</dbReference>
<protein>
    <recommendedName>
        <fullName evidence="2">protein-tyrosine-phosphatase</fullName>
        <ecNumber evidence="2">3.1.3.48</ecNumber>
    </recommendedName>
</protein>
<dbReference type="SMART" id="SM00404">
    <property type="entry name" value="PTPc_motif"/>
    <property type="match status" value="1"/>
</dbReference>
<dbReference type="InterPro" id="IPR029021">
    <property type="entry name" value="Prot-tyrosine_phosphatase-like"/>
</dbReference>
<sequence>MIKSISSPFEDIIALLPVNKISSEFQWNILRNAIKGLTERVLFTWRVHEFSGNTDLINYSTKRHHIWKSISLINTNSYRRETLDINIMNVLRRFQESLRKVRNWNQYFCLLDDMSPKDLMYAEDGFNMDLNRYIDIIPLEHSKITLTKGQTKYINANTLYPFPYILSQGPLLCTVQDHWQMIAQEKISIIVMLCSSRECSQYWPSTVGNVLVCPKYDLEVLYQSEEDHGYFIIRTFLLKDFSGKLARIIKHFNYQSWPDFGVPQTIEPFLNFVNAIQNYENQSGVFPDSQNDLIKLVHCLAGIGSLTYEEVEDTLIKMRHSRLGLIQTYEQLQFSFYVILEALKKNIVN</sequence>
<evidence type="ECO:0000313" key="9">
    <source>
        <dbReference type="Proteomes" id="UP000675881"/>
    </source>
</evidence>
<comment type="subcellular location">
    <subcellularLocation>
        <location evidence="1">Endomembrane system</location>
    </subcellularLocation>
</comment>
<dbReference type="GO" id="GO:0070373">
    <property type="term" value="P:negative regulation of ERK1 and ERK2 cascade"/>
    <property type="evidence" value="ECO:0007669"/>
    <property type="project" value="TreeGrafter"/>
</dbReference>
<keyword evidence="3" id="KW-0597">Phosphoprotein</keyword>
<keyword evidence="5" id="KW-0904">Protein phosphatase</keyword>
<evidence type="ECO:0000256" key="6">
    <source>
        <dbReference type="ARBA" id="ARBA00023136"/>
    </source>
</evidence>
<dbReference type="SMART" id="SM00194">
    <property type="entry name" value="PTPc"/>
    <property type="match status" value="1"/>
</dbReference>
<feature type="domain" description="Tyrosine-protein phosphatase" evidence="7">
    <location>
        <begin position="127"/>
        <end position="342"/>
    </location>
</feature>
<dbReference type="InterPro" id="IPR003595">
    <property type="entry name" value="Tyr_Pase_cat"/>
</dbReference>
<dbReference type="InterPro" id="IPR051985">
    <property type="entry name" value="NR_tyrosine_phosphatase"/>
</dbReference>
<dbReference type="GO" id="GO:0004726">
    <property type="term" value="F:non-membrane spanning protein tyrosine phosphatase activity"/>
    <property type="evidence" value="ECO:0007669"/>
    <property type="project" value="TreeGrafter"/>
</dbReference>
<keyword evidence="9" id="KW-1185">Reference proteome</keyword>
<evidence type="ECO:0000313" key="8">
    <source>
        <dbReference type="EMBL" id="CAF2952650.1"/>
    </source>
</evidence>
<dbReference type="PROSITE" id="PS50055">
    <property type="entry name" value="TYR_PHOSPHATASE_PTP"/>
    <property type="match status" value="1"/>
</dbReference>